<organism evidence="8 9">
    <name type="scientific">Biomphalaria glabrata</name>
    <name type="common">Bloodfluke planorb</name>
    <name type="synonym">Freshwater snail</name>
    <dbReference type="NCBI Taxonomy" id="6526"/>
    <lineage>
        <taxon>Eukaryota</taxon>
        <taxon>Metazoa</taxon>
        <taxon>Spiralia</taxon>
        <taxon>Lophotrochozoa</taxon>
        <taxon>Mollusca</taxon>
        <taxon>Gastropoda</taxon>
        <taxon>Heterobranchia</taxon>
        <taxon>Euthyneura</taxon>
        <taxon>Panpulmonata</taxon>
        <taxon>Hygrophila</taxon>
        <taxon>Lymnaeoidea</taxon>
        <taxon>Planorbidae</taxon>
        <taxon>Biomphalaria</taxon>
    </lineage>
</organism>
<evidence type="ECO:0000256" key="5">
    <source>
        <dbReference type="HAMAP-Rule" id="MF_03161"/>
    </source>
</evidence>
<evidence type="ECO:0000313" key="8">
    <source>
        <dbReference type="EnsemblMetazoa" id="BGLB010625-PC"/>
    </source>
</evidence>
<sequence length="331" mass="37360">MKNSLINDLIKNKLVFKTCLKSITSKNGYHHSASAWTTGSLEPNSKYVPTYKEVDESQFLQLQDFILEHPKLFILTGAGVSTESGIPDYRSEGVGRYATSTSRPIQYADFLKSAASRQRYWARNYIGWPQFSSFQPNQSHYILSNWERKGLIHWLVTQNVDALHYKAGSQKVTELHGSAHRVICLSCKYQLSRHAMQELIANINLDWSADVMGVAPDGDVDLTSNQVQNFKVPECPKCKGILKPDLTFFGDNVPKETVHFVLEKLFESDAMLVIGSSLEVYSGYRFAYRAHEHGMKIGVINIGPTRGDKFVDIKVSAKCSDVLQRLDQKSQ</sequence>
<dbReference type="STRING" id="6526.A0A2C9JZL2"/>
<dbReference type="OrthoDB" id="424302at2759"/>
<keyword evidence="1 5" id="KW-0808">Transferase</keyword>
<dbReference type="InterPro" id="IPR026590">
    <property type="entry name" value="Ssirtuin_cat_dom"/>
</dbReference>
<dbReference type="InterPro" id="IPR050134">
    <property type="entry name" value="NAD-dep_sirtuin_deacylases"/>
</dbReference>
<evidence type="ECO:0000256" key="6">
    <source>
        <dbReference type="PROSITE-ProRule" id="PRU00236"/>
    </source>
</evidence>
<dbReference type="InterPro" id="IPR003000">
    <property type="entry name" value="Sirtuin"/>
</dbReference>
<dbReference type="InterPro" id="IPR026587">
    <property type="entry name" value="Sirtuin_class_II"/>
</dbReference>
<feature type="binding site" evidence="5">
    <location>
        <begin position="275"/>
        <end position="277"/>
    </location>
    <ligand>
        <name>NAD(+)</name>
        <dbReference type="ChEBI" id="CHEBI:57540"/>
    </ligand>
</feature>
<dbReference type="Proteomes" id="UP000076420">
    <property type="component" value="Unassembled WGS sequence"/>
</dbReference>
<dbReference type="EnsemblMetazoa" id="BGLB010625-RB">
    <property type="protein sequence ID" value="BGLB010625-PB"/>
    <property type="gene ID" value="BGLB010625"/>
</dbReference>
<comment type="subcellular location">
    <subcellularLocation>
        <location evidence="5">Mitochondrion matrix</location>
    </subcellularLocation>
</comment>
<feature type="binding site" evidence="5 6">
    <location>
        <position position="184"/>
    </location>
    <ligand>
        <name>Zn(2+)</name>
        <dbReference type="ChEBI" id="CHEBI:29105"/>
    </ligand>
</feature>
<feature type="active site" description="Proton acceptor" evidence="5 6">
    <location>
        <position position="176"/>
    </location>
</feature>
<dbReference type="GO" id="GO:0017136">
    <property type="term" value="F:histone deacetylase activity, NAD-dependent"/>
    <property type="evidence" value="ECO:0007669"/>
    <property type="project" value="TreeGrafter"/>
</dbReference>
<feature type="binding site" evidence="5 6">
    <location>
        <position position="238"/>
    </location>
    <ligand>
        <name>Zn(2+)</name>
        <dbReference type="ChEBI" id="CHEBI:29105"/>
    </ligand>
</feature>
<dbReference type="EnsemblMetazoa" id="BGLB010625-RC">
    <property type="protein sequence ID" value="BGLB010625-PC"/>
    <property type="gene ID" value="BGLB010625"/>
</dbReference>
<dbReference type="AlphaFoldDB" id="A0A2C9JZL2"/>
<protein>
    <recommendedName>
        <fullName evidence="5">NAD-dependent protein deacylase</fullName>
        <ecNumber evidence="5">2.3.1.-</ecNumber>
    </recommendedName>
    <alternativeName>
        <fullName evidence="5">Regulatory protein SIR2 homolog</fullName>
    </alternativeName>
</protein>
<keyword evidence="2 5" id="KW-0479">Metal-binding</keyword>
<feature type="binding site" evidence="5 6">
    <location>
        <position position="187"/>
    </location>
    <ligand>
        <name>Zn(2+)</name>
        <dbReference type="ChEBI" id="CHEBI:29105"/>
    </ligand>
</feature>
<gene>
    <name evidence="8" type="primary">106074242</name>
</gene>
<evidence type="ECO:0000256" key="1">
    <source>
        <dbReference type="ARBA" id="ARBA00022679"/>
    </source>
</evidence>
<reference evidence="8" key="1">
    <citation type="submission" date="2020-05" db="UniProtKB">
        <authorList>
            <consortium name="EnsemblMetazoa"/>
        </authorList>
    </citation>
    <scope>IDENTIFICATION</scope>
    <source>
        <strain evidence="8">BB02</strain>
    </source>
</reference>
<dbReference type="NCBIfam" id="NF003738">
    <property type="entry name" value="PRK05333.1"/>
    <property type="match status" value="1"/>
</dbReference>
<dbReference type="GO" id="GO:0008270">
    <property type="term" value="F:zinc ion binding"/>
    <property type="evidence" value="ECO:0007669"/>
    <property type="project" value="UniProtKB-UniRule"/>
</dbReference>
<feature type="binding site" evidence="5">
    <location>
        <begin position="77"/>
        <end position="97"/>
    </location>
    <ligand>
        <name>NAD(+)</name>
        <dbReference type="ChEBI" id="CHEBI:57540"/>
    </ligand>
</feature>
<evidence type="ECO:0000313" key="9">
    <source>
        <dbReference type="Proteomes" id="UP000076420"/>
    </source>
</evidence>
<keyword evidence="5" id="KW-0496">Mitochondrion</keyword>
<evidence type="ECO:0000259" key="7">
    <source>
        <dbReference type="PROSITE" id="PS50305"/>
    </source>
</evidence>
<feature type="binding site" evidence="5 6">
    <location>
        <position position="235"/>
    </location>
    <ligand>
        <name>Zn(2+)</name>
        <dbReference type="ChEBI" id="CHEBI:29105"/>
    </ligand>
</feature>
<dbReference type="PANTHER" id="PTHR11085">
    <property type="entry name" value="NAD-DEPENDENT PROTEIN DEACYLASE SIRTUIN-5, MITOCHONDRIAL-RELATED"/>
    <property type="match status" value="1"/>
</dbReference>
<dbReference type="GO" id="GO:0005759">
    <property type="term" value="C:mitochondrial matrix"/>
    <property type="evidence" value="ECO:0007669"/>
    <property type="project" value="UniProtKB-SubCell"/>
</dbReference>
<dbReference type="PROSITE" id="PS50305">
    <property type="entry name" value="SIRTUIN"/>
    <property type="match status" value="1"/>
</dbReference>
<dbReference type="PANTHER" id="PTHR11085:SF10">
    <property type="entry name" value="NAD-DEPENDENT PROTEIN DEACYLASE SIRTUIN-5, MITOCHONDRIAL-RELATED"/>
    <property type="match status" value="1"/>
</dbReference>
<dbReference type="RefSeq" id="XP_013090443.2">
    <property type="nucleotide sequence ID" value="XM_013234989.2"/>
</dbReference>
<comment type="catalytic activity">
    <reaction evidence="5">
        <text>N(6)-acetyl-L-lysyl-[protein] + NAD(+) + H2O = 2''-O-acetyl-ADP-D-ribose + nicotinamide + L-lysyl-[protein]</text>
        <dbReference type="Rhea" id="RHEA:43636"/>
        <dbReference type="Rhea" id="RHEA-COMP:9752"/>
        <dbReference type="Rhea" id="RHEA-COMP:10731"/>
        <dbReference type="ChEBI" id="CHEBI:15377"/>
        <dbReference type="ChEBI" id="CHEBI:17154"/>
        <dbReference type="ChEBI" id="CHEBI:29969"/>
        <dbReference type="ChEBI" id="CHEBI:57540"/>
        <dbReference type="ChEBI" id="CHEBI:61930"/>
        <dbReference type="ChEBI" id="CHEBI:83767"/>
        <dbReference type="EC" id="2.3.1.286"/>
    </reaction>
</comment>
<name>A0A2C9JZL2_BIOGL</name>
<feature type="domain" description="Deacetylase sirtuin-type" evidence="7">
    <location>
        <begin position="52"/>
        <end position="331"/>
    </location>
</feature>
<keyword evidence="4 5" id="KW-0520">NAD</keyword>
<dbReference type="InterPro" id="IPR029035">
    <property type="entry name" value="DHS-like_NAD/FAD-binding_dom"/>
</dbReference>
<proteinExistence type="inferred from homology"/>
<dbReference type="Gene3D" id="3.40.50.1220">
    <property type="entry name" value="TPP-binding domain"/>
    <property type="match status" value="1"/>
</dbReference>
<dbReference type="GO" id="GO:0070403">
    <property type="term" value="F:NAD+ binding"/>
    <property type="evidence" value="ECO:0007669"/>
    <property type="project" value="UniProtKB-UniRule"/>
</dbReference>
<dbReference type="EC" id="2.3.1.-" evidence="5"/>
<feature type="binding site" evidence="5">
    <location>
        <position position="319"/>
    </location>
    <ligand>
        <name>NAD(+)</name>
        <dbReference type="ChEBI" id="CHEBI:57540"/>
    </ligand>
</feature>
<dbReference type="KEGG" id="bgt:106074242"/>
<comment type="cofactor">
    <cofactor evidence="5">
        <name>Zn(2+)</name>
        <dbReference type="ChEBI" id="CHEBI:29105"/>
    </cofactor>
    <text evidence="5">Binds 1 zinc ion per subunit.</text>
</comment>
<comment type="function">
    <text evidence="5">NAD-dependent protein deacylase. Catalyzes the NAD-dependent hydrolysis of acyl groups from lysine residues.</text>
</comment>
<dbReference type="HAMAP" id="MF_01967">
    <property type="entry name" value="Sirtuin_ClassII"/>
    <property type="match status" value="1"/>
</dbReference>
<feature type="binding site" evidence="5">
    <location>
        <begin position="301"/>
        <end position="303"/>
    </location>
    <ligand>
        <name>NAD(+)</name>
        <dbReference type="ChEBI" id="CHEBI:57540"/>
    </ligand>
</feature>
<dbReference type="RefSeq" id="XP_013090444.2">
    <property type="nucleotide sequence ID" value="XM_013234990.2"/>
</dbReference>
<dbReference type="CDD" id="cd01409">
    <property type="entry name" value="SIRT4"/>
    <property type="match status" value="1"/>
</dbReference>
<dbReference type="InterPro" id="IPR026591">
    <property type="entry name" value="Sirtuin_cat_small_dom_sf"/>
</dbReference>
<feature type="binding site" evidence="5">
    <location>
        <begin position="158"/>
        <end position="161"/>
    </location>
    <ligand>
        <name>NAD(+)</name>
        <dbReference type="ChEBI" id="CHEBI:57540"/>
    </ligand>
</feature>
<dbReference type="Gene3D" id="3.30.1600.10">
    <property type="entry name" value="SIR2/SIRT2 'Small Domain"/>
    <property type="match status" value="1"/>
</dbReference>
<dbReference type="VEuPathDB" id="VectorBase:BGLB010625"/>
<evidence type="ECO:0000256" key="2">
    <source>
        <dbReference type="ARBA" id="ARBA00022723"/>
    </source>
</evidence>
<dbReference type="EnsemblMetazoa" id="BGLB010625-RD">
    <property type="protein sequence ID" value="BGLB010625-PD"/>
    <property type="gene ID" value="BGLB010625"/>
</dbReference>
<dbReference type="SUPFAM" id="SSF52467">
    <property type="entry name" value="DHS-like NAD/FAD-binding domain"/>
    <property type="match status" value="1"/>
</dbReference>
<dbReference type="Pfam" id="PF02146">
    <property type="entry name" value="SIR2"/>
    <property type="match status" value="1"/>
</dbReference>
<keyword evidence="3 5" id="KW-0862">Zinc</keyword>
<accession>A0A2C9JZL2</accession>
<evidence type="ECO:0000256" key="4">
    <source>
        <dbReference type="ARBA" id="ARBA00023027"/>
    </source>
</evidence>
<evidence type="ECO:0000256" key="3">
    <source>
        <dbReference type="ARBA" id="ARBA00022833"/>
    </source>
</evidence>
<dbReference type="VEuPathDB" id="VectorBase:BGLAX_028302"/>
<comment type="similarity">
    <text evidence="5">Belongs to the sirtuin family. Class II subfamily.</text>
</comment>